<evidence type="ECO:0000313" key="1">
    <source>
        <dbReference type="EMBL" id="SFW77227.1"/>
    </source>
</evidence>
<evidence type="ECO:0000313" key="2">
    <source>
        <dbReference type="Proteomes" id="UP000183788"/>
    </source>
</evidence>
<gene>
    <name evidence="1" type="ORF">SAMN05661012_04487</name>
</gene>
<accession>A0A1K1RYL9</accession>
<proteinExistence type="predicted"/>
<dbReference type="EMBL" id="FPIZ01000015">
    <property type="protein sequence ID" value="SFW77227.1"/>
    <property type="molecule type" value="Genomic_DNA"/>
</dbReference>
<dbReference type="Proteomes" id="UP000183788">
    <property type="component" value="Unassembled WGS sequence"/>
</dbReference>
<name>A0A1K1RYL9_9BACT</name>
<sequence length="42" mass="4695">MCLLISFNMNFVGTTGQMSSLFVPDLKALNGFVSLNRDENNR</sequence>
<dbReference type="AlphaFoldDB" id="A0A1K1RYL9"/>
<reference evidence="1 2" key="1">
    <citation type="submission" date="2016-11" db="EMBL/GenBank/DDBJ databases">
        <authorList>
            <person name="Jaros S."/>
            <person name="Januszkiewicz K."/>
            <person name="Wedrychowicz H."/>
        </authorList>
    </citation>
    <scope>NUCLEOTIDE SEQUENCE [LARGE SCALE GENOMIC DNA]</scope>
    <source>
        <strain evidence="1 2">DSM 784</strain>
    </source>
</reference>
<protein>
    <submittedName>
        <fullName evidence="1">Uncharacterized protein</fullName>
    </submittedName>
</protein>
<organism evidence="1 2">
    <name type="scientific">Chitinophaga sancti</name>
    <dbReference type="NCBI Taxonomy" id="1004"/>
    <lineage>
        <taxon>Bacteria</taxon>
        <taxon>Pseudomonadati</taxon>
        <taxon>Bacteroidota</taxon>
        <taxon>Chitinophagia</taxon>
        <taxon>Chitinophagales</taxon>
        <taxon>Chitinophagaceae</taxon>
        <taxon>Chitinophaga</taxon>
    </lineage>
</organism>